<accession>A0A1M4SGX6</accession>
<dbReference type="SUPFAM" id="SSF53850">
    <property type="entry name" value="Periplasmic binding protein-like II"/>
    <property type="match status" value="1"/>
</dbReference>
<organism evidence="1 2">
    <name type="scientific">Cnuella takakiae</name>
    <dbReference type="NCBI Taxonomy" id="1302690"/>
    <lineage>
        <taxon>Bacteria</taxon>
        <taxon>Pseudomonadati</taxon>
        <taxon>Bacteroidota</taxon>
        <taxon>Chitinophagia</taxon>
        <taxon>Chitinophagales</taxon>
        <taxon>Chitinophagaceae</taxon>
        <taxon>Cnuella</taxon>
    </lineage>
</organism>
<dbReference type="CDD" id="cd13519">
    <property type="entry name" value="PBP2_PEB3_AcfC"/>
    <property type="match status" value="1"/>
</dbReference>
<dbReference type="AlphaFoldDB" id="A0A1M4SGX6"/>
<dbReference type="STRING" id="1302690.BUE76_23490"/>
<gene>
    <name evidence="1" type="ORF">SAMN05444008_101122</name>
</gene>
<name>A0A1M4SGX6_9BACT</name>
<evidence type="ECO:0000313" key="2">
    <source>
        <dbReference type="Proteomes" id="UP000184368"/>
    </source>
</evidence>
<dbReference type="Pfam" id="PF13531">
    <property type="entry name" value="SBP_bac_11"/>
    <property type="match status" value="1"/>
</dbReference>
<reference evidence="1 2" key="1">
    <citation type="submission" date="2016-11" db="EMBL/GenBank/DDBJ databases">
        <authorList>
            <person name="Jaros S."/>
            <person name="Januszkiewicz K."/>
            <person name="Wedrychowicz H."/>
        </authorList>
    </citation>
    <scope>NUCLEOTIDE SEQUENCE [LARGE SCALE GENOMIC DNA]</scope>
    <source>
        <strain evidence="1 2">DSM 26897</strain>
    </source>
</reference>
<dbReference type="EMBL" id="FQUO01000001">
    <property type="protein sequence ID" value="SHE31461.1"/>
    <property type="molecule type" value="Genomic_DNA"/>
</dbReference>
<sequence length="245" mass="27442">MKPVSYFLLFTCIYFKAHSQDTLFVYGPGGPQAPVEECARLFSQRFSIPVKVTAGPEAKWIEEAKQKADIVFGGAEYMLTQFALQHPGIIDSTTRDELYKRAAGILVRPGNPKRIRSLKDLGKPGIKILDVNGAGQLGMWEDLAGRQNLIGGIQKNIGGSFENTALGIEAWKRDKSYDAWITFASWHNRLKNVTTLIRLPPAQTVYRGTPIAVTTITNQKDLSLQFIKYLQSPEAHQVFVNWGWE</sequence>
<dbReference type="RefSeq" id="WP_073039011.1">
    <property type="nucleotide sequence ID" value="NZ_FQUO01000001.1"/>
</dbReference>
<protein>
    <submittedName>
        <fullName evidence="1">Accessory colonization factor AcfC</fullName>
    </submittedName>
</protein>
<keyword evidence="2" id="KW-1185">Reference proteome</keyword>
<dbReference type="OrthoDB" id="9804758at2"/>
<dbReference type="Gene3D" id="3.40.190.10">
    <property type="entry name" value="Periplasmic binding protein-like II"/>
    <property type="match status" value="2"/>
</dbReference>
<proteinExistence type="predicted"/>
<dbReference type="Proteomes" id="UP000184368">
    <property type="component" value="Unassembled WGS sequence"/>
</dbReference>
<evidence type="ECO:0000313" key="1">
    <source>
        <dbReference type="EMBL" id="SHE31461.1"/>
    </source>
</evidence>